<organism evidence="2 3">
    <name type="scientific">Streptomyces cacaoi</name>
    <dbReference type="NCBI Taxonomy" id="1898"/>
    <lineage>
        <taxon>Bacteria</taxon>
        <taxon>Bacillati</taxon>
        <taxon>Actinomycetota</taxon>
        <taxon>Actinomycetes</taxon>
        <taxon>Kitasatosporales</taxon>
        <taxon>Streptomycetaceae</taxon>
        <taxon>Streptomyces</taxon>
    </lineage>
</organism>
<keyword evidence="3" id="KW-1185">Reference proteome</keyword>
<proteinExistence type="predicted"/>
<name>A0A4Y3QYZ9_STRCI</name>
<evidence type="ECO:0000313" key="3">
    <source>
        <dbReference type="Proteomes" id="UP000319210"/>
    </source>
</evidence>
<evidence type="ECO:0000313" key="2">
    <source>
        <dbReference type="EMBL" id="GEB49658.1"/>
    </source>
</evidence>
<feature type="region of interest" description="Disordered" evidence="1">
    <location>
        <begin position="101"/>
        <end position="124"/>
    </location>
</feature>
<gene>
    <name evidence="2" type="ORF">SCA03_22090</name>
</gene>
<dbReference type="AlphaFoldDB" id="A0A4Y3QYZ9"/>
<protein>
    <submittedName>
        <fullName evidence="2">Uncharacterized protein</fullName>
    </submittedName>
</protein>
<accession>A0A4Y3QYZ9</accession>
<dbReference type="EMBL" id="BJMM01000008">
    <property type="protein sequence ID" value="GEB49658.1"/>
    <property type="molecule type" value="Genomic_DNA"/>
</dbReference>
<sequence>MSTTVCRLRPGTFFAPSNPLVALGMVGAARTDWASMEPAVGSAGRFADFAAQPVVQLGAQVLVASAAKEGVDGRPGRSVESDLSTSCWFALFDVDDRQQGRGGGNADLTWSEPCWRGDAGESLQ</sequence>
<reference evidence="2 3" key="1">
    <citation type="submission" date="2019-06" db="EMBL/GenBank/DDBJ databases">
        <title>Whole genome shotgun sequence of Streptomyces cacaoi subsp. cacaoi NBRC 12748.</title>
        <authorList>
            <person name="Hosoyama A."/>
            <person name="Uohara A."/>
            <person name="Ohji S."/>
            <person name="Ichikawa N."/>
        </authorList>
    </citation>
    <scope>NUCLEOTIDE SEQUENCE [LARGE SCALE GENOMIC DNA]</scope>
    <source>
        <strain evidence="2 3">NBRC 12748</strain>
    </source>
</reference>
<dbReference type="Proteomes" id="UP000319210">
    <property type="component" value="Unassembled WGS sequence"/>
</dbReference>
<evidence type="ECO:0000256" key="1">
    <source>
        <dbReference type="SAM" id="MobiDB-lite"/>
    </source>
</evidence>
<comment type="caution">
    <text evidence="2">The sequence shown here is derived from an EMBL/GenBank/DDBJ whole genome shotgun (WGS) entry which is preliminary data.</text>
</comment>